<dbReference type="PANTHER" id="PTHR33693">
    <property type="entry name" value="TYPE-5 URACIL-DNA GLYCOSYLASE"/>
    <property type="match status" value="1"/>
</dbReference>
<protein>
    <submittedName>
        <fullName evidence="10">Uracil-DNA glycosylase, family 4</fullName>
    </submittedName>
</protein>
<keyword evidence="1" id="KW-0004">4Fe-4S</keyword>
<evidence type="ECO:0000256" key="4">
    <source>
        <dbReference type="ARBA" id="ARBA00022801"/>
    </source>
</evidence>
<dbReference type="RefSeq" id="WP_052355620.1">
    <property type="nucleotide sequence ID" value="NZ_HG916765.1"/>
</dbReference>
<evidence type="ECO:0000256" key="8">
    <source>
        <dbReference type="SAM" id="MobiDB-lite"/>
    </source>
</evidence>
<dbReference type="OrthoDB" id="5290748at2"/>
<name>W8X2E3_CASD6</name>
<proteinExistence type="predicted"/>
<reference evidence="10 11" key="1">
    <citation type="journal article" date="2014" name="BMC Microbiol.">
        <title>The oxygen-independent metabolism of cyclic monoterpenes in Castellaniella defragrans 65Phen.</title>
        <authorList>
            <person name="Petasch J."/>
            <person name="Disch E.M."/>
            <person name="Markert S."/>
            <person name="Becher D."/>
            <person name="Schweder T."/>
            <person name="Huttel B."/>
            <person name="Reinhardt R."/>
            <person name="Harder J."/>
        </authorList>
    </citation>
    <scope>NUCLEOTIDE SEQUENCE [LARGE SCALE GENOMIC DNA]</scope>
    <source>
        <strain evidence="10">65Phen</strain>
    </source>
</reference>
<organism evidence="10 11">
    <name type="scientific">Castellaniella defragrans (strain DSM 12143 / CCUG 39792 / 65Phen)</name>
    <name type="common">Alcaligenes defragrans</name>
    <dbReference type="NCBI Taxonomy" id="1437824"/>
    <lineage>
        <taxon>Bacteria</taxon>
        <taxon>Pseudomonadati</taxon>
        <taxon>Pseudomonadota</taxon>
        <taxon>Betaproteobacteria</taxon>
        <taxon>Burkholderiales</taxon>
        <taxon>Alcaligenaceae</taxon>
        <taxon>Castellaniella</taxon>
    </lineage>
</organism>
<feature type="domain" description="Uracil-DNA glycosylase-like" evidence="9">
    <location>
        <begin position="139"/>
        <end position="292"/>
    </location>
</feature>
<dbReference type="KEGG" id="cdn:BN940_05216"/>
<dbReference type="Pfam" id="PF03167">
    <property type="entry name" value="UDG"/>
    <property type="match status" value="1"/>
</dbReference>
<keyword evidence="2" id="KW-0479">Metal-binding</keyword>
<keyword evidence="11" id="KW-1185">Reference proteome</keyword>
<evidence type="ECO:0000256" key="1">
    <source>
        <dbReference type="ARBA" id="ARBA00022485"/>
    </source>
</evidence>
<keyword evidence="3" id="KW-0227">DNA damage</keyword>
<keyword evidence="6" id="KW-0411">Iron-sulfur</keyword>
<evidence type="ECO:0000313" key="11">
    <source>
        <dbReference type="Proteomes" id="UP000019805"/>
    </source>
</evidence>
<dbReference type="eggNOG" id="COG1573">
    <property type="taxonomic scope" value="Bacteria"/>
</dbReference>
<dbReference type="GO" id="GO:0006281">
    <property type="term" value="P:DNA repair"/>
    <property type="evidence" value="ECO:0007669"/>
    <property type="project" value="UniProtKB-KW"/>
</dbReference>
<dbReference type="Gene3D" id="3.40.470.10">
    <property type="entry name" value="Uracil-DNA glycosylase-like domain"/>
    <property type="match status" value="1"/>
</dbReference>
<dbReference type="InterPro" id="IPR036895">
    <property type="entry name" value="Uracil-DNA_glycosylase-like_sf"/>
</dbReference>
<dbReference type="InterPro" id="IPR005122">
    <property type="entry name" value="Uracil-DNA_glycosylase-like"/>
</dbReference>
<sequence>MTPRVPLRPGQLAWLAEIGLDTHWLAERPAPAPAGTGAVDADAVDADAVDADAVDAGTVNADAAVETAARTGAGFRAPSPPVPAPGPTRVRAPAGLAVPPAPAADAAAPADCPDLAALDAAVSACRRCERHGQRVRAVPGAGEAVRPYYLIVGEQPGIEDDASGRPFQGDQGRLLAAMLAAARLPQGESAYLTHVVKCRAVGGREPSAQDIAACLPWLRRQIALLRPRWILALGRVAAQAVIGTDADLDALRGGPHRHVPGQGEPIPVWVTHPPSSLLVRSAWKAEAWRDLAGLAAAVREAEAAAPGTGADRVSSGRRPGSMPRPMVRGRWP</sequence>
<dbReference type="AlphaFoldDB" id="W8X2E3"/>
<dbReference type="GO" id="GO:0046872">
    <property type="term" value="F:metal ion binding"/>
    <property type="evidence" value="ECO:0007669"/>
    <property type="project" value="UniProtKB-KW"/>
</dbReference>
<dbReference type="GO" id="GO:0051539">
    <property type="term" value="F:4 iron, 4 sulfur cluster binding"/>
    <property type="evidence" value="ECO:0007669"/>
    <property type="project" value="UniProtKB-KW"/>
</dbReference>
<dbReference type="SMART" id="SM00987">
    <property type="entry name" value="UreE_C"/>
    <property type="match status" value="1"/>
</dbReference>
<dbReference type="Proteomes" id="UP000019805">
    <property type="component" value="Chromosome"/>
</dbReference>
<keyword evidence="5" id="KW-0408">Iron</keyword>
<evidence type="ECO:0000256" key="7">
    <source>
        <dbReference type="ARBA" id="ARBA00023204"/>
    </source>
</evidence>
<dbReference type="PANTHER" id="PTHR33693:SF1">
    <property type="entry name" value="TYPE-4 URACIL-DNA GLYCOSYLASE"/>
    <property type="match status" value="1"/>
</dbReference>
<dbReference type="SMART" id="SM00986">
    <property type="entry name" value="UDG"/>
    <property type="match status" value="1"/>
</dbReference>
<evidence type="ECO:0000313" key="10">
    <source>
        <dbReference type="EMBL" id="CDM23512.1"/>
    </source>
</evidence>
<dbReference type="HOGENOM" id="CLU_044815_1_0_4"/>
<dbReference type="STRING" id="1437824.BN940_05216"/>
<keyword evidence="7" id="KW-0234">DNA repair</keyword>
<accession>W8X2E3</accession>
<evidence type="ECO:0000256" key="5">
    <source>
        <dbReference type="ARBA" id="ARBA00023004"/>
    </source>
</evidence>
<dbReference type="EMBL" id="HG916765">
    <property type="protein sequence ID" value="CDM23512.1"/>
    <property type="molecule type" value="Genomic_DNA"/>
</dbReference>
<evidence type="ECO:0000256" key="6">
    <source>
        <dbReference type="ARBA" id="ARBA00023014"/>
    </source>
</evidence>
<dbReference type="GO" id="GO:0097506">
    <property type="term" value="F:deaminated base DNA N-glycosylase activity"/>
    <property type="evidence" value="ECO:0007669"/>
    <property type="project" value="UniProtKB-ARBA"/>
</dbReference>
<evidence type="ECO:0000256" key="3">
    <source>
        <dbReference type="ARBA" id="ARBA00022763"/>
    </source>
</evidence>
<dbReference type="CDD" id="cd10030">
    <property type="entry name" value="UDG-F4_TTUDGA_SPO1dp_like"/>
    <property type="match status" value="1"/>
</dbReference>
<dbReference type="InterPro" id="IPR051536">
    <property type="entry name" value="UDG_Type-4/5"/>
</dbReference>
<evidence type="ECO:0000256" key="2">
    <source>
        <dbReference type="ARBA" id="ARBA00022723"/>
    </source>
</evidence>
<gene>
    <name evidence="10" type="ORF">BN940_05216</name>
</gene>
<dbReference type="SUPFAM" id="SSF52141">
    <property type="entry name" value="Uracil-DNA glycosylase-like"/>
    <property type="match status" value="1"/>
</dbReference>
<keyword evidence="4" id="KW-0378">Hydrolase</keyword>
<feature type="region of interest" description="Disordered" evidence="8">
    <location>
        <begin position="303"/>
        <end position="332"/>
    </location>
</feature>
<evidence type="ECO:0000259" key="9">
    <source>
        <dbReference type="SMART" id="SM00986"/>
    </source>
</evidence>